<organism evidence="2 3">
    <name type="scientific">Parnassius apollo</name>
    <name type="common">Apollo butterfly</name>
    <name type="synonym">Papilio apollo</name>
    <dbReference type="NCBI Taxonomy" id="110799"/>
    <lineage>
        <taxon>Eukaryota</taxon>
        <taxon>Metazoa</taxon>
        <taxon>Ecdysozoa</taxon>
        <taxon>Arthropoda</taxon>
        <taxon>Hexapoda</taxon>
        <taxon>Insecta</taxon>
        <taxon>Pterygota</taxon>
        <taxon>Neoptera</taxon>
        <taxon>Endopterygota</taxon>
        <taxon>Lepidoptera</taxon>
        <taxon>Glossata</taxon>
        <taxon>Ditrysia</taxon>
        <taxon>Papilionoidea</taxon>
        <taxon>Papilionidae</taxon>
        <taxon>Parnassiinae</taxon>
        <taxon>Parnassini</taxon>
        <taxon>Parnassius</taxon>
        <taxon>Parnassius</taxon>
    </lineage>
</organism>
<dbReference type="EMBL" id="CAJQZP010001359">
    <property type="protein sequence ID" value="CAG5041244.1"/>
    <property type="molecule type" value="Genomic_DNA"/>
</dbReference>
<reference evidence="2" key="1">
    <citation type="submission" date="2021-04" db="EMBL/GenBank/DDBJ databases">
        <authorList>
            <person name="Tunstrom K."/>
        </authorList>
    </citation>
    <scope>NUCLEOTIDE SEQUENCE</scope>
</reference>
<proteinExistence type="predicted"/>
<feature type="signal peptide" evidence="1">
    <location>
        <begin position="1"/>
        <end position="25"/>
    </location>
</feature>
<dbReference type="Proteomes" id="UP000691718">
    <property type="component" value="Unassembled WGS sequence"/>
</dbReference>
<evidence type="ECO:0000256" key="1">
    <source>
        <dbReference type="SAM" id="SignalP"/>
    </source>
</evidence>
<protein>
    <submittedName>
        <fullName evidence="2">(apollo) hypothetical protein</fullName>
    </submittedName>
</protein>
<feature type="chain" id="PRO_5035873658" evidence="1">
    <location>
        <begin position="26"/>
        <end position="90"/>
    </location>
</feature>
<evidence type="ECO:0000313" key="3">
    <source>
        <dbReference type="Proteomes" id="UP000691718"/>
    </source>
</evidence>
<comment type="caution">
    <text evidence="2">The sequence shown here is derived from an EMBL/GenBank/DDBJ whole genome shotgun (WGS) entry which is preliminary data.</text>
</comment>
<evidence type="ECO:0000313" key="2">
    <source>
        <dbReference type="EMBL" id="CAG5041244.1"/>
    </source>
</evidence>
<keyword evidence="1" id="KW-0732">Signal</keyword>
<accession>A0A8S3XU91</accession>
<name>A0A8S3XU91_PARAO</name>
<dbReference type="AlphaFoldDB" id="A0A8S3XU91"/>
<sequence length="90" mass="10046">MRRSGESLTCVWLVRLVRVVYDADAALGRAAGIGQARGRAKRLARAAREVQRGQRAQRRQFHAAAAHHHQLRQRALLQVPPDRACATATR</sequence>
<keyword evidence="3" id="KW-1185">Reference proteome</keyword>
<gene>
    <name evidence="2" type="ORF">PAPOLLO_LOCUS22071</name>
</gene>